<dbReference type="PANTHER" id="PTHR31890">
    <property type="entry name" value="PLANT INVERTASE/PECTIN METHYLESTERASE INHIBITOR SUPERFAMILY PROTEIN"/>
    <property type="match status" value="1"/>
</dbReference>
<feature type="domain" description="Pectinesterase inhibitor" evidence="2">
    <location>
        <begin position="56"/>
        <end position="206"/>
    </location>
</feature>
<feature type="signal peptide" evidence="1">
    <location>
        <begin position="1"/>
        <end position="34"/>
    </location>
</feature>
<dbReference type="EMBL" id="OX459118">
    <property type="protein sequence ID" value="CAI9087381.1"/>
    <property type="molecule type" value="Genomic_DNA"/>
</dbReference>
<dbReference type="InterPro" id="IPR006501">
    <property type="entry name" value="Pectinesterase_inhib_dom"/>
</dbReference>
<gene>
    <name evidence="3" type="ORF">OLC1_LOCUS227</name>
</gene>
<keyword evidence="4" id="KW-1185">Reference proteome</keyword>
<dbReference type="GO" id="GO:0004857">
    <property type="term" value="F:enzyme inhibitor activity"/>
    <property type="evidence" value="ECO:0007669"/>
    <property type="project" value="InterPro"/>
</dbReference>
<evidence type="ECO:0000313" key="3">
    <source>
        <dbReference type="EMBL" id="CAI9087381.1"/>
    </source>
</evidence>
<dbReference type="NCBIfam" id="TIGR01614">
    <property type="entry name" value="PME_inhib"/>
    <property type="match status" value="1"/>
</dbReference>
<dbReference type="SUPFAM" id="SSF101148">
    <property type="entry name" value="Plant invertase/pectin methylesterase inhibitor"/>
    <property type="match status" value="1"/>
</dbReference>
<evidence type="ECO:0000259" key="2">
    <source>
        <dbReference type="Pfam" id="PF04043"/>
    </source>
</evidence>
<keyword evidence="1" id="KW-0732">Signal</keyword>
<protein>
    <submittedName>
        <fullName evidence="3">OLC1v1021438C1</fullName>
    </submittedName>
</protein>
<dbReference type="InterPro" id="IPR035513">
    <property type="entry name" value="Invertase/methylesterase_inhib"/>
</dbReference>
<name>A0AAV1BW94_OLDCO</name>
<evidence type="ECO:0000313" key="4">
    <source>
        <dbReference type="Proteomes" id="UP001161247"/>
    </source>
</evidence>
<proteinExistence type="predicted"/>
<dbReference type="Proteomes" id="UP001161247">
    <property type="component" value="Chromosome 1"/>
</dbReference>
<dbReference type="Pfam" id="PF04043">
    <property type="entry name" value="PMEI"/>
    <property type="match status" value="1"/>
</dbReference>
<sequence length="208" mass="23251">MKSSQKMANISPHPLLLLTFAALFILNSPATIFAEKEVSAGGLKPASKSQNERYRAVNELCNQRTSREAIDFCTKALKSDRRSAYAKDNVSLLLISVDLARGEINRTRDYYASILFKLQNKKSSKFVLALKDCVSAYDWGNEELSLIPTELRKGPAFAGYDAKIAHDALQRCTDTLNQHKISNHSVLARHRNSTDYVQLCVDITLAIK</sequence>
<dbReference type="Gene3D" id="1.20.140.40">
    <property type="entry name" value="Invertase/pectin methylesterase inhibitor family protein"/>
    <property type="match status" value="1"/>
</dbReference>
<accession>A0AAV1BW94</accession>
<dbReference type="AlphaFoldDB" id="A0AAV1BW94"/>
<evidence type="ECO:0000256" key="1">
    <source>
        <dbReference type="SAM" id="SignalP"/>
    </source>
</evidence>
<organism evidence="3 4">
    <name type="scientific">Oldenlandia corymbosa var. corymbosa</name>
    <dbReference type="NCBI Taxonomy" id="529605"/>
    <lineage>
        <taxon>Eukaryota</taxon>
        <taxon>Viridiplantae</taxon>
        <taxon>Streptophyta</taxon>
        <taxon>Embryophyta</taxon>
        <taxon>Tracheophyta</taxon>
        <taxon>Spermatophyta</taxon>
        <taxon>Magnoliopsida</taxon>
        <taxon>eudicotyledons</taxon>
        <taxon>Gunneridae</taxon>
        <taxon>Pentapetalae</taxon>
        <taxon>asterids</taxon>
        <taxon>lamiids</taxon>
        <taxon>Gentianales</taxon>
        <taxon>Rubiaceae</taxon>
        <taxon>Rubioideae</taxon>
        <taxon>Spermacoceae</taxon>
        <taxon>Hedyotis-Oldenlandia complex</taxon>
        <taxon>Oldenlandia</taxon>
    </lineage>
</organism>
<feature type="chain" id="PRO_5043438083" evidence="1">
    <location>
        <begin position="35"/>
        <end position="208"/>
    </location>
</feature>
<dbReference type="PANTHER" id="PTHR31890:SF9">
    <property type="entry name" value="PLANT INVERTASE_PECTIN METHYLESTERASE INHIBITOR SUPERFAMILY PROTEIN"/>
    <property type="match status" value="1"/>
</dbReference>
<reference evidence="3" key="1">
    <citation type="submission" date="2023-03" db="EMBL/GenBank/DDBJ databases">
        <authorList>
            <person name="Julca I."/>
        </authorList>
    </citation>
    <scope>NUCLEOTIDE SEQUENCE</scope>
</reference>